<dbReference type="PANTHER" id="PTHR24320">
    <property type="entry name" value="RETINOL DEHYDROGENASE"/>
    <property type="match status" value="1"/>
</dbReference>
<keyword evidence="2" id="KW-0560">Oxidoreductase</keyword>
<protein>
    <submittedName>
        <fullName evidence="4">SDR family NAD(P)-dependent oxidoreductase</fullName>
    </submittedName>
</protein>
<feature type="region of interest" description="Disordered" evidence="3">
    <location>
        <begin position="1"/>
        <end position="29"/>
    </location>
</feature>
<accession>A0ABY9E9V3</accession>
<dbReference type="InterPro" id="IPR002347">
    <property type="entry name" value="SDR_fam"/>
</dbReference>
<dbReference type="RefSeq" id="WP_301415647.1">
    <property type="nucleotide sequence ID" value="NZ_CP098023.1"/>
</dbReference>
<organism evidence="4 5">
    <name type="scientific">Microbulbifer spongiae</name>
    <dbReference type="NCBI Taxonomy" id="2944933"/>
    <lineage>
        <taxon>Bacteria</taxon>
        <taxon>Pseudomonadati</taxon>
        <taxon>Pseudomonadota</taxon>
        <taxon>Gammaproteobacteria</taxon>
        <taxon>Cellvibrionales</taxon>
        <taxon>Microbulbiferaceae</taxon>
        <taxon>Microbulbifer</taxon>
    </lineage>
</organism>
<evidence type="ECO:0000256" key="1">
    <source>
        <dbReference type="ARBA" id="ARBA00006484"/>
    </source>
</evidence>
<evidence type="ECO:0000256" key="3">
    <source>
        <dbReference type="SAM" id="MobiDB-lite"/>
    </source>
</evidence>
<dbReference type="PANTHER" id="PTHR24320:SF148">
    <property type="entry name" value="NAD(P)-BINDING ROSSMANN-FOLD SUPERFAMILY PROTEIN"/>
    <property type="match status" value="1"/>
</dbReference>
<sequence>MSINSSKHGIPATNLGDRDMSQKDSENKGRLRVVVMTGATAGIGANALRRIASSNCRIIVGTRGASPEFGESLPLDLSSLESVWAFAGMVRETLESESIDALVLNAGTAFSNTTQATKDGFEVTFAVNHLAHYLLARLLLPKMSHRGRLIITTSDVHAQAPKPLDIGLWSSSRADGSGMRAYAASKLCNLLTARSLVIQDLVKEKECQIIAYNPGLTVGTSLSRHSAKWQRLLMNSALLHAFLRLGSNFIPMMYPGSPERAGEALADLTLGYVTPPEGQVYASLVRGDLTYPDPSELASDDKARDKLWQESGKMVGLPTT</sequence>
<evidence type="ECO:0000256" key="2">
    <source>
        <dbReference type="ARBA" id="ARBA00023002"/>
    </source>
</evidence>
<dbReference type="Pfam" id="PF00106">
    <property type="entry name" value="adh_short"/>
    <property type="match status" value="1"/>
</dbReference>
<proteinExistence type="inferred from homology"/>
<dbReference type="Proteomes" id="UP001321520">
    <property type="component" value="Chromosome"/>
</dbReference>
<feature type="compositionally biased region" description="Basic and acidic residues" evidence="3">
    <location>
        <begin position="16"/>
        <end position="29"/>
    </location>
</feature>
<gene>
    <name evidence="4" type="ORF">M8T91_18230</name>
</gene>
<comment type="similarity">
    <text evidence="1">Belongs to the short-chain dehydrogenases/reductases (SDR) family.</text>
</comment>
<dbReference type="SUPFAM" id="SSF51735">
    <property type="entry name" value="NAD(P)-binding Rossmann-fold domains"/>
    <property type="match status" value="1"/>
</dbReference>
<reference evidence="4 5" key="1">
    <citation type="submission" date="2022-05" db="EMBL/GenBank/DDBJ databases">
        <title>Microbulbifer sp. nov., isolated from sponge.</title>
        <authorList>
            <person name="Gao L."/>
        </authorList>
    </citation>
    <scope>NUCLEOTIDE SEQUENCE [LARGE SCALE GENOMIC DNA]</scope>
    <source>
        <strain evidence="4 5">MI-G</strain>
    </source>
</reference>
<evidence type="ECO:0000313" key="4">
    <source>
        <dbReference type="EMBL" id="WKD49800.1"/>
    </source>
</evidence>
<dbReference type="Gene3D" id="3.40.50.720">
    <property type="entry name" value="NAD(P)-binding Rossmann-like Domain"/>
    <property type="match status" value="1"/>
</dbReference>
<dbReference type="InterPro" id="IPR036291">
    <property type="entry name" value="NAD(P)-bd_dom_sf"/>
</dbReference>
<dbReference type="EMBL" id="CP098023">
    <property type="protein sequence ID" value="WKD49800.1"/>
    <property type="molecule type" value="Genomic_DNA"/>
</dbReference>
<evidence type="ECO:0000313" key="5">
    <source>
        <dbReference type="Proteomes" id="UP001321520"/>
    </source>
</evidence>
<keyword evidence="5" id="KW-1185">Reference proteome</keyword>
<dbReference type="PRINTS" id="PR00081">
    <property type="entry name" value="GDHRDH"/>
</dbReference>
<name>A0ABY9E9V3_9GAMM</name>